<dbReference type="OrthoDB" id="5404651at2759"/>
<evidence type="ECO:0000256" key="3">
    <source>
        <dbReference type="ARBA" id="ARBA00022679"/>
    </source>
</evidence>
<accession>A0A7M5WMF9</accession>
<feature type="active site" description="Acyl-thioester intermediate" evidence="5">
    <location>
        <position position="93"/>
    </location>
</feature>
<evidence type="ECO:0000313" key="10">
    <source>
        <dbReference type="Proteomes" id="UP000594262"/>
    </source>
</evidence>
<feature type="active site" description="Proton acceptor" evidence="5">
    <location>
        <position position="356"/>
    </location>
</feature>
<comment type="similarity">
    <text evidence="2 6">Belongs to the thiolase-like superfamily. Thiolase family.</text>
</comment>
<dbReference type="EnsemblMetazoa" id="CLYHEMT011395.1">
    <property type="protein sequence ID" value="CLYHEMP011395.1"/>
    <property type="gene ID" value="CLYHEMG011395"/>
</dbReference>
<dbReference type="PIRSF" id="PIRSF000429">
    <property type="entry name" value="Ac-CoA_Ac_transf"/>
    <property type="match status" value="1"/>
</dbReference>
<dbReference type="InterPro" id="IPR016039">
    <property type="entry name" value="Thiolase-like"/>
</dbReference>
<keyword evidence="3 6" id="KW-0808">Transferase</keyword>
<dbReference type="Pfam" id="PF00108">
    <property type="entry name" value="Thiolase_N"/>
    <property type="match status" value="1"/>
</dbReference>
<dbReference type="CDD" id="cd00751">
    <property type="entry name" value="thiolase"/>
    <property type="match status" value="1"/>
</dbReference>
<dbReference type="SUPFAM" id="SSF53901">
    <property type="entry name" value="Thiolase-like"/>
    <property type="match status" value="2"/>
</dbReference>
<evidence type="ECO:0000259" key="7">
    <source>
        <dbReference type="Pfam" id="PF00108"/>
    </source>
</evidence>
<sequence length="401" mass="42189">MSNYSREDVLIYGAYRTPIGDLNGSLATLKAHELGSVVIHKLLETTGLPAENVSEVILGQVFTAGQGMNPARQAAVKAGIPFSVPAHTLSFVCGSGLKAVANAYQSIKCGDNNVVIAGGQESMTNAPHCVGMRSGVKFGNGTLTDIMLNDGLTDAFHGYLMGSTAENVAKQWNISREEQDKFAANSQQKIGQSLTQNAFAGEIVPVEVKQRRETITVTEDQSPKVNTTAETLSKLRPAFIKDGSGTVTAGNSSTINDGAACVLLSTLEEAQRLNVKEEPLARIVSWAQVGIDPSIMGVAPVGAVQKAVAKAGWTLDEVDLFELNEAFASQSIAVVKELNVPIEKVNVCGGSIGLGHPIGCSGCRILVTLLHAMKRMNKRKGVAALCIGGGMGIALCVERLN</sequence>
<dbReference type="InterPro" id="IPR020616">
    <property type="entry name" value="Thiolase_N"/>
</dbReference>
<dbReference type="FunFam" id="3.40.47.10:FF:000010">
    <property type="entry name" value="Acetyl-CoA acetyltransferase (Thiolase)"/>
    <property type="match status" value="1"/>
</dbReference>
<dbReference type="InterPro" id="IPR002155">
    <property type="entry name" value="Thiolase"/>
</dbReference>
<dbReference type="PROSITE" id="PS00098">
    <property type="entry name" value="THIOLASE_1"/>
    <property type="match status" value="1"/>
</dbReference>
<feature type="domain" description="Thiolase C-terminal" evidence="8">
    <location>
        <begin position="278"/>
        <end position="399"/>
    </location>
</feature>
<dbReference type="Pfam" id="PF02803">
    <property type="entry name" value="Thiolase_C"/>
    <property type="match status" value="1"/>
</dbReference>
<feature type="active site" description="Proton acceptor" evidence="5">
    <location>
        <position position="386"/>
    </location>
</feature>
<dbReference type="GO" id="GO:0003988">
    <property type="term" value="F:acetyl-CoA C-acyltransferase activity"/>
    <property type="evidence" value="ECO:0007669"/>
    <property type="project" value="UniProtKB-ARBA"/>
</dbReference>
<evidence type="ECO:0000259" key="8">
    <source>
        <dbReference type="Pfam" id="PF02803"/>
    </source>
</evidence>
<feature type="domain" description="Thiolase N-terminal" evidence="7">
    <location>
        <begin position="9"/>
        <end position="265"/>
    </location>
</feature>
<reference evidence="9" key="1">
    <citation type="submission" date="2021-01" db="UniProtKB">
        <authorList>
            <consortium name="EnsemblMetazoa"/>
        </authorList>
    </citation>
    <scope>IDENTIFICATION</scope>
</reference>
<organism evidence="9 10">
    <name type="scientific">Clytia hemisphaerica</name>
    <dbReference type="NCBI Taxonomy" id="252671"/>
    <lineage>
        <taxon>Eukaryota</taxon>
        <taxon>Metazoa</taxon>
        <taxon>Cnidaria</taxon>
        <taxon>Hydrozoa</taxon>
        <taxon>Hydroidolina</taxon>
        <taxon>Leptothecata</taxon>
        <taxon>Obeliida</taxon>
        <taxon>Clytiidae</taxon>
        <taxon>Clytia</taxon>
    </lineage>
</organism>
<dbReference type="InterPro" id="IPR020610">
    <property type="entry name" value="Thiolase_AS"/>
</dbReference>
<protein>
    <submittedName>
        <fullName evidence="9">Uncharacterized protein</fullName>
    </submittedName>
</protein>
<evidence type="ECO:0000256" key="4">
    <source>
        <dbReference type="ARBA" id="ARBA00023315"/>
    </source>
</evidence>
<dbReference type="InterPro" id="IPR020617">
    <property type="entry name" value="Thiolase_C"/>
</dbReference>
<keyword evidence="10" id="KW-1185">Reference proteome</keyword>
<dbReference type="NCBIfam" id="TIGR01930">
    <property type="entry name" value="AcCoA-C-Actrans"/>
    <property type="match status" value="1"/>
</dbReference>
<dbReference type="AlphaFoldDB" id="A0A7M5WMF9"/>
<dbReference type="RefSeq" id="XP_066925200.1">
    <property type="nucleotide sequence ID" value="XM_067069099.1"/>
</dbReference>
<keyword evidence="4 6" id="KW-0012">Acyltransferase</keyword>
<comment type="pathway">
    <text evidence="1">Lipid metabolism.</text>
</comment>
<name>A0A7M5WMF9_9CNID</name>
<evidence type="ECO:0000256" key="1">
    <source>
        <dbReference type="ARBA" id="ARBA00005189"/>
    </source>
</evidence>
<dbReference type="Gene3D" id="3.40.47.10">
    <property type="match status" value="2"/>
</dbReference>
<dbReference type="GeneID" id="136812570"/>
<dbReference type="PROSITE" id="PS00099">
    <property type="entry name" value="THIOLASE_3"/>
    <property type="match status" value="1"/>
</dbReference>
<evidence type="ECO:0000256" key="5">
    <source>
        <dbReference type="PIRSR" id="PIRSR000429-1"/>
    </source>
</evidence>
<dbReference type="PANTHER" id="PTHR18919">
    <property type="entry name" value="ACETYL-COA C-ACYLTRANSFERASE"/>
    <property type="match status" value="1"/>
</dbReference>
<dbReference type="Proteomes" id="UP000594262">
    <property type="component" value="Unplaced"/>
</dbReference>
<evidence type="ECO:0000313" key="9">
    <source>
        <dbReference type="EnsemblMetazoa" id="CLYHEMP011395.1"/>
    </source>
</evidence>
<evidence type="ECO:0000256" key="6">
    <source>
        <dbReference type="RuleBase" id="RU003557"/>
    </source>
</evidence>
<dbReference type="PANTHER" id="PTHR18919:SF107">
    <property type="entry name" value="ACETYL-COA ACETYLTRANSFERASE, CYTOSOLIC"/>
    <property type="match status" value="1"/>
</dbReference>
<evidence type="ECO:0000256" key="2">
    <source>
        <dbReference type="ARBA" id="ARBA00010982"/>
    </source>
</evidence>
<proteinExistence type="inferred from homology"/>
<dbReference type="InterPro" id="IPR020615">
    <property type="entry name" value="Thiolase_acyl_enz_int_AS"/>
</dbReference>